<organism evidence="8 9">
    <name type="scientific">Frankliniella fusca</name>
    <dbReference type="NCBI Taxonomy" id="407009"/>
    <lineage>
        <taxon>Eukaryota</taxon>
        <taxon>Metazoa</taxon>
        <taxon>Ecdysozoa</taxon>
        <taxon>Arthropoda</taxon>
        <taxon>Hexapoda</taxon>
        <taxon>Insecta</taxon>
        <taxon>Pterygota</taxon>
        <taxon>Neoptera</taxon>
        <taxon>Paraneoptera</taxon>
        <taxon>Thysanoptera</taxon>
        <taxon>Terebrantia</taxon>
        <taxon>Thripoidea</taxon>
        <taxon>Thripidae</taxon>
        <taxon>Frankliniella</taxon>
    </lineage>
</organism>
<comment type="similarity">
    <text evidence="6">Belongs to the insect chemoreceptor superfamily. Gustatory receptor (GR) family.</text>
</comment>
<dbReference type="Proteomes" id="UP001219518">
    <property type="component" value="Unassembled WGS sequence"/>
</dbReference>
<evidence type="ECO:0000313" key="9">
    <source>
        <dbReference type="Proteomes" id="UP001219518"/>
    </source>
</evidence>
<evidence type="ECO:0000256" key="5">
    <source>
        <dbReference type="ARBA" id="ARBA00023136"/>
    </source>
</evidence>
<keyword evidence="6" id="KW-0675">Receptor</keyword>
<dbReference type="GO" id="GO:0005886">
    <property type="term" value="C:plasma membrane"/>
    <property type="evidence" value="ECO:0007669"/>
    <property type="project" value="UniProtKB-SubCell"/>
</dbReference>
<feature type="region of interest" description="Disordered" evidence="7">
    <location>
        <begin position="220"/>
        <end position="258"/>
    </location>
</feature>
<dbReference type="GO" id="GO:0007165">
    <property type="term" value="P:signal transduction"/>
    <property type="evidence" value="ECO:0007669"/>
    <property type="project" value="UniProtKB-KW"/>
</dbReference>
<feature type="transmembrane region" description="Helical" evidence="6">
    <location>
        <begin position="307"/>
        <end position="326"/>
    </location>
</feature>
<feature type="transmembrane region" description="Helical" evidence="6">
    <location>
        <begin position="393"/>
        <end position="413"/>
    </location>
</feature>
<feature type="transmembrane region" description="Helical" evidence="6">
    <location>
        <begin position="145"/>
        <end position="165"/>
    </location>
</feature>
<comment type="subcellular location">
    <subcellularLocation>
        <location evidence="1 6">Cell membrane</location>
        <topology evidence="1 6">Multi-pass membrane protein</topology>
    </subcellularLocation>
</comment>
<feature type="transmembrane region" description="Helical" evidence="6">
    <location>
        <begin position="6"/>
        <end position="27"/>
    </location>
</feature>
<comment type="caution">
    <text evidence="8">The sequence shown here is derived from an EMBL/GenBank/DDBJ whole genome shotgun (WGS) entry which is preliminary data.</text>
</comment>
<dbReference type="GO" id="GO:0050909">
    <property type="term" value="P:sensory perception of taste"/>
    <property type="evidence" value="ECO:0007669"/>
    <property type="project" value="InterPro"/>
</dbReference>
<proteinExistence type="inferred from homology"/>
<dbReference type="Pfam" id="PF08395">
    <property type="entry name" value="7tm_7"/>
    <property type="match status" value="1"/>
</dbReference>
<dbReference type="EMBL" id="JAHWGI010001444">
    <property type="protein sequence ID" value="KAK3933252.1"/>
    <property type="molecule type" value="Genomic_DNA"/>
</dbReference>
<reference evidence="8" key="1">
    <citation type="submission" date="2021-07" db="EMBL/GenBank/DDBJ databases">
        <authorList>
            <person name="Catto M.A."/>
            <person name="Jacobson A."/>
            <person name="Kennedy G."/>
            <person name="Labadie P."/>
            <person name="Hunt B.G."/>
            <person name="Srinivasan R."/>
        </authorList>
    </citation>
    <scope>NUCLEOTIDE SEQUENCE</scope>
    <source>
        <strain evidence="8">PL_HMW_Pooled</strain>
        <tissue evidence="8">Head</tissue>
    </source>
</reference>
<protein>
    <recommendedName>
        <fullName evidence="6">Gustatory receptor</fullName>
    </recommendedName>
</protein>
<feature type="transmembrane region" description="Helical" evidence="6">
    <location>
        <begin position="48"/>
        <end position="69"/>
    </location>
</feature>
<keyword evidence="2 6" id="KW-1003">Cell membrane</keyword>
<accession>A0AAE1I4G4</accession>
<evidence type="ECO:0000256" key="4">
    <source>
        <dbReference type="ARBA" id="ARBA00022989"/>
    </source>
</evidence>
<dbReference type="InterPro" id="IPR013604">
    <property type="entry name" value="7TM_chemorcpt"/>
</dbReference>
<keyword evidence="9" id="KW-1185">Reference proteome</keyword>
<evidence type="ECO:0000256" key="7">
    <source>
        <dbReference type="SAM" id="MobiDB-lite"/>
    </source>
</evidence>
<name>A0AAE1I4G4_9NEOP</name>
<feature type="transmembrane region" description="Helical" evidence="6">
    <location>
        <begin position="177"/>
        <end position="201"/>
    </location>
</feature>
<sequence length="418" mass="45281">MTWPTWRSGTVALLAFFGASAMLLGLLPVRGGLRGSPLGPRPWPAAPTWALALVLIAYFTVNGTYSHAVTSSDHFALKVQFVMGAPRNFIIAIQIAVAAFHGMCRVLEYWERCHRRGALCTLARCLRLYCAAHPLSAAGWRALQLTALCCAAFTWSIFYSGLWWSDPTCSSKDHVNCVLWAVAIVSLHSIAMVPATLTGALSRDLRLACGRALDAATAAAGTTGSSTSSSSTPIPTPDGGEATRISPAGRRAPRSTATPRICERCGRVSAGEIGSPNDALHWRWLRLRHAVLLDMNRMICSITSCQILIMVVCTLSQVAVCAATAVRNLSDVQSALTLNCRLKPVYAAAARLSLTFFSCSAFQRTALEVGRFIHQIVLQDAYFDILGMFRLDISAVKTILAATFAYLVVMMQFRVSLY</sequence>
<reference evidence="8" key="2">
    <citation type="journal article" date="2023" name="BMC Genomics">
        <title>Pest status, molecular evolution, and epigenetic factors derived from the genome assembly of Frankliniella fusca, a thysanopteran phytovirus vector.</title>
        <authorList>
            <person name="Catto M.A."/>
            <person name="Labadie P.E."/>
            <person name="Jacobson A.L."/>
            <person name="Kennedy G.G."/>
            <person name="Srinivasan R."/>
            <person name="Hunt B.G."/>
        </authorList>
    </citation>
    <scope>NUCLEOTIDE SEQUENCE</scope>
    <source>
        <strain evidence="8">PL_HMW_Pooled</strain>
    </source>
</reference>
<evidence type="ECO:0000256" key="6">
    <source>
        <dbReference type="RuleBase" id="RU363108"/>
    </source>
</evidence>
<feature type="transmembrane region" description="Helical" evidence="6">
    <location>
        <begin position="89"/>
        <end position="107"/>
    </location>
</feature>
<evidence type="ECO:0000256" key="3">
    <source>
        <dbReference type="ARBA" id="ARBA00022692"/>
    </source>
</evidence>
<evidence type="ECO:0000256" key="1">
    <source>
        <dbReference type="ARBA" id="ARBA00004651"/>
    </source>
</evidence>
<gene>
    <name evidence="8" type="ORF">KUF71_017840</name>
</gene>
<evidence type="ECO:0000256" key="2">
    <source>
        <dbReference type="ARBA" id="ARBA00022475"/>
    </source>
</evidence>
<keyword evidence="6" id="KW-0807">Transducer</keyword>
<dbReference type="AlphaFoldDB" id="A0AAE1I4G4"/>
<comment type="function">
    <text evidence="6">Gustatory receptor which mediates acceptance or avoidance behavior, depending on its substrates.</text>
</comment>
<feature type="compositionally biased region" description="Low complexity" evidence="7">
    <location>
        <begin position="220"/>
        <end position="232"/>
    </location>
</feature>
<keyword evidence="4 6" id="KW-1133">Transmembrane helix</keyword>
<keyword evidence="5 6" id="KW-0472">Membrane</keyword>
<keyword evidence="3 6" id="KW-0812">Transmembrane</keyword>
<evidence type="ECO:0000313" key="8">
    <source>
        <dbReference type="EMBL" id="KAK3933252.1"/>
    </source>
</evidence>